<evidence type="ECO:0000259" key="16">
    <source>
        <dbReference type="PROSITE" id="PS51068"/>
    </source>
</evidence>
<dbReference type="Proteomes" id="UP000192277">
    <property type="component" value="Unassembled WGS sequence"/>
</dbReference>
<evidence type="ECO:0000259" key="15">
    <source>
        <dbReference type="PROSITE" id="PS51066"/>
    </source>
</evidence>
<dbReference type="EMBL" id="LWBO01000001">
    <property type="protein sequence ID" value="OQP55253.1"/>
    <property type="molecule type" value="Genomic_DNA"/>
</dbReference>
<dbReference type="Pfam" id="PF06831">
    <property type="entry name" value="H2TH"/>
    <property type="match status" value="1"/>
</dbReference>
<evidence type="ECO:0000313" key="18">
    <source>
        <dbReference type="Proteomes" id="UP000192277"/>
    </source>
</evidence>
<keyword evidence="3" id="KW-0479">Metal-binding</keyword>
<evidence type="ECO:0000256" key="2">
    <source>
        <dbReference type="ARBA" id="ARBA00009409"/>
    </source>
</evidence>
<accession>A0ABX3P513</accession>
<dbReference type="PANTHER" id="PTHR22993">
    <property type="entry name" value="FORMAMIDOPYRIMIDINE-DNA GLYCOSYLASE"/>
    <property type="match status" value="1"/>
</dbReference>
<evidence type="ECO:0000256" key="4">
    <source>
        <dbReference type="ARBA" id="ARBA00022763"/>
    </source>
</evidence>
<evidence type="ECO:0000256" key="12">
    <source>
        <dbReference type="ARBA" id="ARBA00023295"/>
    </source>
</evidence>
<gene>
    <name evidence="17" type="ORF">A4D02_02785</name>
</gene>
<dbReference type="Pfam" id="PF01149">
    <property type="entry name" value="Fapy_DNA_glyco"/>
    <property type="match status" value="1"/>
</dbReference>
<keyword evidence="10" id="KW-0456">Lyase</keyword>
<dbReference type="InterPro" id="IPR035937">
    <property type="entry name" value="FPG_N"/>
</dbReference>
<keyword evidence="7" id="KW-0862">Zinc</keyword>
<evidence type="ECO:0000256" key="8">
    <source>
        <dbReference type="ARBA" id="ARBA00023125"/>
    </source>
</evidence>
<organism evidence="17 18">
    <name type="scientific">Niastella koreensis</name>
    <dbReference type="NCBI Taxonomy" id="354356"/>
    <lineage>
        <taxon>Bacteria</taxon>
        <taxon>Pseudomonadati</taxon>
        <taxon>Bacteroidota</taxon>
        <taxon>Chitinophagia</taxon>
        <taxon>Chitinophagales</taxon>
        <taxon>Chitinophagaceae</taxon>
        <taxon>Niastella</taxon>
    </lineage>
</organism>
<dbReference type="RefSeq" id="WP_014222846.1">
    <property type="nucleotide sequence ID" value="NZ_LWBO01000001.1"/>
</dbReference>
<feature type="domain" description="FPG-type" evidence="15">
    <location>
        <begin position="207"/>
        <end position="241"/>
    </location>
</feature>
<feature type="compositionally biased region" description="Basic residues" evidence="14">
    <location>
        <begin position="265"/>
        <end position="274"/>
    </location>
</feature>
<keyword evidence="18" id="KW-1185">Reference proteome</keyword>
<dbReference type="InterPro" id="IPR012319">
    <property type="entry name" value="FPG_cat"/>
</dbReference>
<keyword evidence="11" id="KW-0511">Multifunctional enzyme</keyword>
<evidence type="ECO:0000256" key="10">
    <source>
        <dbReference type="ARBA" id="ARBA00023239"/>
    </source>
</evidence>
<evidence type="ECO:0000313" key="17">
    <source>
        <dbReference type="EMBL" id="OQP55253.1"/>
    </source>
</evidence>
<dbReference type="PROSITE" id="PS51068">
    <property type="entry name" value="FPG_CAT"/>
    <property type="match status" value="1"/>
</dbReference>
<sequence>MPEGPSIIILKEAVQQFKGRKILSASGNTHAIELDALVNQKIIGFKSWGKHFLICLPKFTLRVHFMLWGSYSVNEPLKKNIRLHLHFNNGDLYLYSCSIKVIDEDLDQVYDWSGDVLNDAWNESKARKKLKARPDLLVCDALLDQNIFAGVGNIIKNEVLFRIQVHPESIIKLLPPRKLTALIREARNYSFDFLEWKKAFVLRKHWLVHTKQICPRCVIPLIKKYLGKTGRRTFYCENCQELYAERTTLSTERSRQKTKGENLTAKKKARKPTS</sequence>
<dbReference type="SMART" id="SM00898">
    <property type="entry name" value="Fapy_DNA_glyco"/>
    <property type="match status" value="1"/>
</dbReference>
<proteinExistence type="inferred from homology"/>
<keyword evidence="4" id="KW-0227">DNA damage</keyword>
<evidence type="ECO:0000256" key="1">
    <source>
        <dbReference type="ARBA" id="ARBA00001668"/>
    </source>
</evidence>
<evidence type="ECO:0000256" key="3">
    <source>
        <dbReference type="ARBA" id="ARBA00022723"/>
    </source>
</evidence>
<evidence type="ECO:0000256" key="13">
    <source>
        <dbReference type="PROSITE-ProRule" id="PRU00391"/>
    </source>
</evidence>
<keyword evidence="9" id="KW-0234">DNA repair</keyword>
<dbReference type="Gene3D" id="1.10.8.50">
    <property type="match status" value="1"/>
</dbReference>
<dbReference type="InterPro" id="IPR000214">
    <property type="entry name" value="Znf_DNA_glyclase/AP_lyase"/>
</dbReference>
<dbReference type="GO" id="GO:0004519">
    <property type="term" value="F:endonuclease activity"/>
    <property type="evidence" value="ECO:0007669"/>
    <property type="project" value="UniProtKB-KW"/>
</dbReference>
<comment type="similarity">
    <text evidence="2">Belongs to the FPG family.</text>
</comment>
<dbReference type="Gene3D" id="3.20.190.10">
    <property type="entry name" value="MutM-like, N-terminal"/>
    <property type="match status" value="1"/>
</dbReference>
<evidence type="ECO:0000256" key="14">
    <source>
        <dbReference type="SAM" id="MobiDB-lite"/>
    </source>
</evidence>
<evidence type="ECO:0000256" key="11">
    <source>
        <dbReference type="ARBA" id="ARBA00023268"/>
    </source>
</evidence>
<evidence type="ECO:0000256" key="5">
    <source>
        <dbReference type="ARBA" id="ARBA00022771"/>
    </source>
</evidence>
<evidence type="ECO:0000256" key="9">
    <source>
        <dbReference type="ARBA" id="ARBA00023204"/>
    </source>
</evidence>
<protein>
    <submittedName>
        <fullName evidence="17">Endonuclease</fullName>
    </submittedName>
</protein>
<keyword evidence="8" id="KW-0238">DNA-binding</keyword>
<keyword evidence="12" id="KW-0326">Glycosidase</keyword>
<comment type="caution">
    <text evidence="17">The sequence shown here is derived from an EMBL/GenBank/DDBJ whole genome shotgun (WGS) entry which is preliminary data.</text>
</comment>
<dbReference type="PANTHER" id="PTHR22993:SF9">
    <property type="entry name" value="FORMAMIDOPYRIMIDINE-DNA GLYCOSYLASE"/>
    <property type="match status" value="1"/>
</dbReference>
<dbReference type="PROSITE" id="PS51066">
    <property type="entry name" value="ZF_FPG_2"/>
    <property type="match status" value="1"/>
</dbReference>
<comment type="catalytic activity">
    <reaction evidence="1">
        <text>Hydrolysis of DNA containing ring-opened 7-methylguanine residues, releasing 2,6-diamino-4-hydroxy-5-(N-methyl)formamidopyrimidine.</text>
        <dbReference type="EC" id="3.2.2.23"/>
    </reaction>
</comment>
<keyword evidence="5 13" id="KW-0863">Zinc-finger</keyword>
<name>A0ABX3P513_9BACT</name>
<dbReference type="SMART" id="SM01232">
    <property type="entry name" value="H2TH"/>
    <property type="match status" value="1"/>
</dbReference>
<keyword evidence="17" id="KW-0540">Nuclease</keyword>
<dbReference type="SUPFAM" id="SSF46946">
    <property type="entry name" value="S13-like H2TH domain"/>
    <property type="match status" value="1"/>
</dbReference>
<feature type="domain" description="Formamidopyrimidine-DNA glycosylase catalytic" evidence="16">
    <location>
        <begin position="2"/>
        <end position="90"/>
    </location>
</feature>
<reference evidence="17 18" key="1">
    <citation type="submission" date="2016-04" db="EMBL/GenBank/DDBJ databases">
        <authorList>
            <person name="Chen L."/>
            <person name="Zhuang W."/>
            <person name="Wang G."/>
        </authorList>
    </citation>
    <scope>NUCLEOTIDE SEQUENCE [LARGE SCALE GENOMIC DNA]</scope>
    <source>
        <strain evidence="18">GR20</strain>
    </source>
</reference>
<feature type="region of interest" description="Disordered" evidence="14">
    <location>
        <begin position="250"/>
        <end position="274"/>
    </location>
</feature>
<keyword evidence="17" id="KW-0255">Endonuclease</keyword>
<dbReference type="InterPro" id="IPR015886">
    <property type="entry name" value="H2TH_FPG"/>
</dbReference>
<evidence type="ECO:0000256" key="6">
    <source>
        <dbReference type="ARBA" id="ARBA00022801"/>
    </source>
</evidence>
<keyword evidence="6" id="KW-0378">Hydrolase</keyword>
<dbReference type="InterPro" id="IPR010979">
    <property type="entry name" value="Ribosomal_uS13-like_H2TH"/>
</dbReference>
<dbReference type="SUPFAM" id="SSF81624">
    <property type="entry name" value="N-terminal domain of MutM-like DNA repair proteins"/>
    <property type="match status" value="1"/>
</dbReference>
<evidence type="ECO:0000256" key="7">
    <source>
        <dbReference type="ARBA" id="ARBA00022833"/>
    </source>
</evidence>